<keyword evidence="3" id="KW-0687">Ribonucleoprotein</keyword>
<accession>A0A0D6E1L6</accession>
<comment type="similarity">
    <text evidence="1">Belongs to the universal ribosomal protein uL23 family.</text>
</comment>
<keyword evidence="5" id="KW-0150">Chloroplast</keyword>
<keyword evidence="2 5" id="KW-0689">Ribosomal protein</keyword>
<geneLocation type="chloroplast" evidence="5"/>
<proteinExistence type="inferred from homology"/>
<dbReference type="SUPFAM" id="SSF54189">
    <property type="entry name" value="Ribosomal proteins S24e, L23 and L15e"/>
    <property type="match status" value="1"/>
</dbReference>
<dbReference type="InterPro" id="IPR012678">
    <property type="entry name" value="Ribosomal_uL23/eL15/eS24_sf"/>
</dbReference>
<dbReference type="EMBL" id="LN810505">
    <property type="protein sequence ID" value="CEO91119.1"/>
    <property type="molecule type" value="Genomic_DNA"/>
</dbReference>
<gene>
    <name evidence="5" type="primary">rpl23</name>
</gene>
<dbReference type="GO" id="GO:0003735">
    <property type="term" value="F:structural constituent of ribosome"/>
    <property type="evidence" value="ECO:0007669"/>
    <property type="project" value="InterPro"/>
</dbReference>
<dbReference type="Pfam" id="PF00276">
    <property type="entry name" value="Ribosomal_L23"/>
    <property type="match status" value="1"/>
</dbReference>
<dbReference type="GO" id="GO:0005840">
    <property type="term" value="C:ribosome"/>
    <property type="evidence" value="ECO:0007669"/>
    <property type="project" value="UniProtKB-KW"/>
</dbReference>
<reference evidence="5" key="1">
    <citation type="journal article" date="2015" name="BMC Genomics">
        <title>The chloroplast genomes of Bryopsis plumosa and Tydemania expeditionis (Bryopsidales, Chlorophyta): compact genomes and genes of bacterial origin.</title>
        <authorList>
            <person name="Leliaert F."/>
            <person name="Lopez-Bautista J.M."/>
        </authorList>
    </citation>
    <scope>NUCLEOTIDE SEQUENCE</scope>
    <source>
        <strain evidence="5">FL1151</strain>
    </source>
</reference>
<dbReference type="GO" id="GO:0006412">
    <property type="term" value="P:translation"/>
    <property type="evidence" value="ECO:0007669"/>
    <property type="project" value="InterPro"/>
</dbReference>
<dbReference type="GeneID" id="24020526"/>
<dbReference type="AlphaFoldDB" id="A0A0D6E1L6"/>
<evidence type="ECO:0000313" key="5">
    <source>
        <dbReference type="EMBL" id="CEO91119.1"/>
    </source>
</evidence>
<name>A0A0D6E1L6_TYDEX</name>
<dbReference type="GO" id="GO:1990904">
    <property type="term" value="C:ribonucleoprotein complex"/>
    <property type="evidence" value="ECO:0007669"/>
    <property type="project" value="UniProtKB-KW"/>
</dbReference>
<organism evidence="5">
    <name type="scientific">Tydemania expeditionis</name>
    <name type="common">Green alga</name>
    <dbReference type="NCBI Taxonomy" id="325645"/>
    <lineage>
        <taxon>Eukaryota</taxon>
        <taxon>Viridiplantae</taxon>
        <taxon>Chlorophyta</taxon>
        <taxon>core chlorophytes</taxon>
        <taxon>Ulvophyceae</taxon>
        <taxon>TCBD clade</taxon>
        <taxon>Bryopsidales</taxon>
        <taxon>Halimedineae</taxon>
        <taxon>Halimedaceae</taxon>
        <taxon>Udoteae</taxon>
        <taxon>Tydemania</taxon>
    </lineage>
</organism>
<dbReference type="Gene3D" id="3.30.70.330">
    <property type="match status" value="1"/>
</dbReference>
<keyword evidence="5" id="KW-0934">Plastid</keyword>
<evidence type="ECO:0000256" key="2">
    <source>
        <dbReference type="ARBA" id="ARBA00022980"/>
    </source>
</evidence>
<dbReference type="RefSeq" id="YP_009130589.1">
    <property type="nucleotide sequence ID" value="NC_026796.1"/>
</dbReference>
<dbReference type="InterPro" id="IPR012677">
    <property type="entry name" value="Nucleotide-bd_a/b_plait_sf"/>
</dbReference>
<dbReference type="InterPro" id="IPR013025">
    <property type="entry name" value="Ribosomal_uL23-like"/>
</dbReference>
<evidence type="ECO:0000256" key="3">
    <source>
        <dbReference type="ARBA" id="ARBA00023274"/>
    </source>
</evidence>
<protein>
    <recommendedName>
        <fullName evidence="4">Large ribosomal subunit protein uL23c</fullName>
    </recommendedName>
</protein>
<evidence type="ECO:0000256" key="4">
    <source>
        <dbReference type="ARBA" id="ARBA00035287"/>
    </source>
</evidence>
<evidence type="ECO:0000256" key="1">
    <source>
        <dbReference type="ARBA" id="ARBA00006700"/>
    </source>
</evidence>
<sequence length="106" mass="12692">MNSPKKIIEAVNWNKKLFDFLKKPIITEKTTKLIEKKQYTFNGDTQLTKKQIKFIFSKYYNLSIKSIKTFVIQRKKRIILQFTKDGQPQEIPLFNTYIKNDSNKKN</sequence>